<name>A0ABX9RF62_9ACTN</name>
<dbReference type="Gene3D" id="1.10.3470.10">
    <property type="entry name" value="ABC transporter involved in vitamin B12 uptake, BtuC"/>
    <property type="match status" value="1"/>
</dbReference>
<accession>A0ABX9RF62</accession>
<dbReference type="PANTHER" id="PTHR30477:SF13">
    <property type="entry name" value="IRON TRANSPORT SYSTEM MEMBRANE PROTEIN HI_0360-RELATED"/>
    <property type="match status" value="1"/>
</dbReference>
<sequence length="295" mass="30706">MIEPFTVPFMGRALAELALLALICGPVSVFVFARRLSFVSDALTHTVFPGVVIGFLAGGIEGIVVGALCAGVVTAVVLTLLTRGGALSDDASTAVVLTAMFSIGVLLVSRRSSYTSDLTSFLFGRILTVTPRQLMETAVLAVVILGLLLIMARALIFRTFDPVGAAAAGFRIAWLDLCLNIIVALVVVAAVRAVGTILVVALLIVPAAAARMLTSRLPAMAAVGTGLILVAAYGGLLASWTASIDYGISLTSASAVVLLLVLAYLLLLPLGALRLRRSRKQMVPDARRSPHELVG</sequence>
<comment type="caution">
    <text evidence="8">The sequence shown here is derived from an EMBL/GenBank/DDBJ whole genome shotgun (WGS) entry which is preliminary data.</text>
</comment>
<keyword evidence="5 7" id="KW-0472">Membrane</keyword>
<comment type="similarity">
    <text evidence="2 6">Belongs to the ABC-3 integral membrane protein family.</text>
</comment>
<evidence type="ECO:0000256" key="3">
    <source>
        <dbReference type="ARBA" id="ARBA00022692"/>
    </source>
</evidence>
<evidence type="ECO:0000256" key="1">
    <source>
        <dbReference type="ARBA" id="ARBA00004141"/>
    </source>
</evidence>
<evidence type="ECO:0000256" key="2">
    <source>
        <dbReference type="ARBA" id="ARBA00008034"/>
    </source>
</evidence>
<feature type="transmembrane region" description="Helical" evidence="7">
    <location>
        <begin position="46"/>
        <end position="79"/>
    </location>
</feature>
<feature type="transmembrane region" description="Helical" evidence="7">
    <location>
        <begin position="217"/>
        <end position="240"/>
    </location>
</feature>
<evidence type="ECO:0000256" key="7">
    <source>
        <dbReference type="SAM" id="Phobius"/>
    </source>
</evidence>
<dbReference type="RefSeq" id="WP_120674155.1">
    <property type="nucleotide sequence ID" value="NZ_RAZS01000002.1"/>
</dbReference>
<organism evidence="8 9">
    <name type="scientific">Micromonospora musae</name>
    <dbReference type="NCBI Taxonomy" id="1894970"/>
    <lineage>
        <taxon>Bacteria</taxon>
        <taxon>Bacillati</taxon>
        <taxon>Actinomycetota</taxon>
        <taxon>Actinomycetes</taxon>
        <taxon>Micromonosporales</taxon>
        <taxon>Micromonosporaceae</taxon>
        <taxon>Micromonospora</taxon>
    </lineage>
</organism>
<keyword evidence="4 7" id="KW-1133">Transmembrane helix</keyword>
<dbReference type="PANTHER" id="PTHR30477">
    <property type="entry name" value="ABC-TRANSPORTER METAL-BINDING PROTEIN"/>
    <property type="match status" value="1"/>
</dbReference>
<evidence type="ECO:0000256" key="6">
    <source>
        <dbReference type="RuleBase" id="RU003943"/>
    </source>
</evidence>
<dbReference type="Pfam" id="PF00950">
    <property type="entry name" value="ABC-3"/>
    <property type="match status" value="1"/>
</dbReference>
<dbReference type="Proteomes" id="UP000271548">
    <property type="component" value="Unassembled WGS sequence"/>
</dbReference>
<evidence type="ECO:0000313" key="9">
    <source>
        <dbReference type="Proteomes" id="UP000271548"/>
    </source>
</evidence>
<evidence type="ECO:0000313" key="8">
    <source>
        <dbReference type="EMBL" id="RKN22103.1"/>
    </source>
</evidence>
<feature type="transmembrane region" description="Helical" evidence="7">
    <location>
        <begin position="138"/>
        <end position="160"/>
    </location>
</feature>
<keyword evidence="3 6" id="KW-0812">Transmembrane</keyword>
<protein>
    <submittedName>
        <fullName evidence="8">Metal ABC transporter permease</fullName>
    </submittedName>
</protein>
<gene>
    <name evidence="8" type="ORF">D7147_05085</name>
</gene>
<proteinExistence type="inferred from homology"/>
<feature type="transmembrane region" description="Helical" evidence="7">
    <location>
        <begin position="172"/>
        <end position="205"/>
    </location>
</feature>
<feature type="transmembrane region" description="Helical" evidence="7">
    <location>
        <begin position="13"/>
        <end position="34"/>
    </location>
</feature>
<keyword evidence="9" id="KW-1185">Reference proteome</keyword>
<comment type="subcellular location">
    <subcellularLocation>
        <location evidence="6">Cell membrane</location>
        <topology evidence="6">Multi-pass membrane protein</topology>
    </subcellularLocation>
    <subcellularLocation>
        <location evidence="1">Membrane</location>
        <topology evidence="1">Multi-pass membrane protein</topology>
    </subcellularLocation>
</comment>
<evidence type="ECO:0000256" key="5">
    <source>
        <dbReference type="ARBA" id="ARBA00023136"/>
    </source>
</evidence>
<dbReference type="InterPro" id="IPR037294">
    <property type="entry name" value="ABC_BtuC-like"/>
</dbReference>
<dbReference type="SUPFAM" id="SSF81345">
    <property type="entry name" value="ABC transporter involved in vitamin B12 uptake, BtuC"/>
    <property type="match status" value="1"/>
</dbReference>
<keyword evidence="6" id="KW-0813">Transport</keyword>
<reference evidence="8 9" key="1">
    <citation type="submission" date="2018-09" db="EMBL/GenBank/DDBJ databases">
        <title>Micromonospora sp. nov. MS1-9, isolated from a root of Musa sp.</title>
        <authorList>
            <person name="Kuncharoen N."/>
            <person name="Kudo T."/>
            <person name="Ohkuma M."/>
            <person name="Yuki M."/>
            <person name="Tanasupawat S."/>
        </authorList>
    </citation>
    <scope>NUCLEOTIDE SEQUENCE [LARGE SCALE GENOMIC DNA]</scope>
    <source>
        <strain evidence="8 9">NGC1-4</strain>
    </source>
</reference>
<evidence type="ECO:0000256" key="4">
    <source>
        <dbReference type="ARBA" id="ARBA00022989"/>
    </source>
</evidence>
<dbReference type="InterPro" id="IPR001626">
    <property type="entry name" value="ABC_TroCD"/>
</dbReference>
<feature type="transmembrane region" description="Helical" evidence="7">
    <location>
        <begin position="246"/>
        <end position="273"/>
    </location>
</feature>
<feature type="transmembrane region" description="Helical" evidence="7">
    <location>
        <begin position="91"/>
        <end position="108"/>
    </location>
</feature>
<dbReference type="EMBL" id="RAZS01000002">
    <property type="protein sequence ID" value="RKN22103.1"/>
    <property type="molecule type" value="Genomic_DNA"/>
</dbReference>